<evidence type="ECO:0000259" key="11">
    <source>
        <dbReference type="SMART" id="SM00363"/>
    </source>
</evidence>
<dbReference type="PANTHER" id="PTHR11831">
    <property type="entry name" value="30S 40S RIBOSOMAL PROTEIN"/>
    <property type="match status" value="1"/>
</dbReference>
<evidence type="ECO:0000256" key="1">
    <source>
        <dbReference type="ARBA" id="ARBA00004604"/>
    </source>
</evidence>
<protein>
    <recommendedName>
        <fullName evidence="7">U3 small nucleolar ribonucleoprotein protein IMP3</fullName>
    </recommendedName>
    <alternativeName>
        <fullName evidence="8">U3 small nucleolar ribonucleoprotein protein imp3</fullName>
    </alternativeName>
</protein>
<accession>A0AAD8A753</accession>
<dbReference type="FunFam" id="3.10.290.10:FF:000006">
    <property type="entry name" value="U3 small nucleolar ribonucleoprotein IMP3"/>
    <property type="match status" value="1"/>
</dbReference>
<feature type="domain" description="RNA-binding S4" evidence="11">
    <location>
        <begin position="214"/>
        <end position="281"/>
    </location>
</feature>
<evidence type="ECO:0000256" key="9">
    <source>
        <dbReference type="PROSITE-ProRule" id="PRU00182"/>
    </source>
</evidence>
<keyword evidence="5" id="KW-0539">Nucleus</keyword>
<evidence type="ECO:0000256" key="6">
    <source>
        <dbReference type="ARBA" id="ARBA00023274"/>
    </source>
</evidence>
<evidence type="ECO:0000256" key="10">
    <source>
        <dbReference type="SAM" id="Coils"/>
    </source>
</evidence>
<evidence type="ECO:0000313" key="12">
    <source>
        <dbReference type="EMBL" id="KAJ9593430.1"/>
    </source>
</evidence>
<keyword evidence="10" id="KW-0175">Coiled coil</keyword>
<comment type="caution">
    <text evidence="12">The sequence shown here is derived from an EMBL/GenBank/DDBJ whole genome shotgun (WGS) entry which is preliminary data.</text>
</comment>
<comment type="similarity">
    <text evidence="2">Belongs to the universal ribosomal protein uS4 family.</text>
</comment>
<evidence type="ECO:0000256" key="4">
    <source>
        <dbReference type="ARBA" id="ARBA00022884"/>
    </source>
</evidence>
<dbReference type="Proteomes" id="UP001233999">
    <property type="component" value="Unassembled WGS sequence"/>
</dbReference>
<gene>
    <name evidence="12" type="ORF">L9F63_015016</name>
</gene>
<dbReference type="EMBL" id="JASPKZ010003441">
    <property type="protein sequence ID" value="KAJ9593430.1"/>
    <property type="molecule type" value="Genomic_DNA"/>
</dbReference>
<sequence length="288" mass="33290">MPPIAGRSRNLLEFAKTNVGETVNVMDRESSKEDEMKFLSDMAELVQMTNPLMNDHDYDPPPLKRSRMIERTEDIQPSLLSAGKDYIVPPSDEIWPPPSPGDKVIEKALTEEMKVNISDAGGTRTIVLQLKHEWMSVHVQNTSRSLHFTRELYKKLSREIRELARKIKDIDEKHPFRVESSAQLLEKLYLLKKTVLKWDLELCNNVNASSFCRRRLPVMMVKSKMCASVSMATKFIQQGHVRVGPEVVKDPAFLLTRNLEDFVTWVDTSAIKRHIMEYNETRDDFEML</sequence>
<keyword evidence="13" id="KW-1185">Reference proteome</keyword>
<dbReference type="CDD" id="cd00165">
    <property type="entry name" value="S4"/>
    <property type="match status" value="1"/>
</dbReference>
<evidence type="ECO:0000313" key="13">
    <source>
        <dbReference type="Proteomes" id="UP001233999"/>
    </source>
</evidence>
<name>A0AAD8A753_DIPPU</name>
<dbReference type="InterPro" id="IPR022801">
    <property type="entry name" value="Ribosomal_uS4"/>
</dbReference>
<evidence type="ECO:0000256" key="5">
    <source>
        <dbReference type="ARBA" id="ARBA00023242"/>
    </source>
</evidence>
<feature type="coiled-coil region" evidence="10">
    <location>
        <begin position="146"/>
        <end position="173"/>
    </location>
</feature>
<dbReference type="GO" id="GO:0034457">
    <property type="term" value="C:Mpp10 complex"/>
    <property type="evidence" value="ECO:0007669"/>
    <property type="project" value="TreeGrafter"/>
</dbReference>
<keyword evidence="4 9" id="KW-0694">RNA-binding</keyword>
<reference evidence="12" key="2">
    <citation type="submission" date="2023-05" db="EMBL/GenBank/DDBJ databases">
        <authorList>
            <person name="Fouks B."/>
        </authorList>
    </citation>
    <scope>NUCLEOTIDE SEQUENCE</scope>
    <source>
        <strain evidence="12">Stay&amp;Tobe</strain>
        <tissue evidence="12">Testes</tissue>
    </source>
</reference>
<comment type="subcellular location">
    <subcellularLocation>
        <location evidence="1">Nucleus</location>
        <location evidence="1">Nucleolus</location>
    </subcellularLocation>
</comment>
<dbReference type="AlphaFoldDB" id="A0AAD8A753"/>
<keyword evidence="3" id="KW-0690">Ribosome biogenesis</keyword>
<dbReference type="GO" id="GO:0042274">
    <property type="term" value="P:ribosomal small subunit biogenesis"/>
    <property type="evidence" value="ECO:0007669"/>
    <property type="project" value="TreeGrafter"/>
</dbReference>
<dbReference type="PANTHER" id="PTHR11831:SF1">
    <property type="entry name" value="U3 SMALL NUCLEOLAR RIBONUCLEOPROTEIN PROTEIN IMP3"/>
    <property type="match status" value="1"/>
</dbReference>
<dbReference type="SUPFAM" id="SSF55174">
    <property type="entry name" value="Alpha-L RNA-binding motif"/>
    <property type="match status" value="1"/>
</dbReference>
<reference evidence="12" key="1">
    <citation type="journal article" date="2023" name="IScience">
        <title>Live-bearing cockroach genome reveals convergent evolutionary mechanisms linked to viviparity in insects and beyond.</title>
        <authorList>
            <person name="Fouks B."/>
            <person name="Harrison M.C."/>
            <person name="Mikhailova A.A."/>
            <person name="Marchal E."/>
            <person name="English S."/>
            <person name="Carruthers M."/>
            <person name="Jennings E.C."/>
            <person name="Chiamaka E.L."/>
            <person name="Frigard R.A."/>
            <person name="Pippel M."/>
            <person name="Attardo G.M."/>
            <person name="Benoit J.B."/>
            <person name="Bornberg-Bauer E."/>
            <person name="Tobe S.S."/>
        </authorList>
    </citation>
    <scope>NUCLEOTIDE SEQUENCE</scope>
    <source>
        <strain evidence="12">Stay&amp;Tobe</strain>
    </source>
</reference>
<dbReference type="PROSITE" id="PS50889">
    <property type="entry name" value="S4"/>
    <property type="match status" value="1"/>
</dbReference>
<keyword evidence="6" id="KW-0687">Ribonucleoprotein</keyword>
<dbReference type="Pfam" id="PF01479">
    <property type="entry name" value="S4"/>
    <property type="match status" value="1"/>
</dbReference>
<evidence type="ECO:0000256" key="8">
    <source>
        <dbReference type="ARBA" id="ARBA00072223"/>
    </source>
</evidence>
<organism evidence="12 13">
    <name type="scientific">Diploptera punctata</name>
    <name type="common">Pacific beetle cockroach</name>
    <dbReference type="NCBI Taxonomy" id="6984"/>
    <lineage>
        <taxon>Eukaryota</taxon>
        <taxon>Metazoa</taxon>
        <taxon>Ecdysozoa</taxon>
        <taxon>Arthropoda</taxon>
        <taxon>Hexapoda</taxon>
        <taxon>Insecta</taxon>
        <taxon>Pterygota</taxon>
        <taxon>Neoptera</taxon>
        <taxon>Polyneoptera</taxon>
        <taxon>Dictyoptera</taxon>
        <taxon>Blattodea</taxon>
        <taxon>Blaberoidea</taxon>
        <taxon>Blaberidae</taxon>
        <taxon>Diplopterinae</taxon>
        <taxon>Diploptera</taxon>
    </lineage>
</organism>
<dbReference type="GO" id="GO:0019843">
    <property type="term" value="F:rRNA binding"/>
    <property type="evidence" value="ECO:0007669"/>
    <property type="project" value="InterPro"/>
</dbReference>
<dbReference type="SMART" id="SM00363">
    <property type="entry name" value="S4"/>
    <property type="match status" value="1"/>
</dbReference>
<dbReference type="GO" id="GO:0006364">
    <property type="term" value="P:rRNA processing"/>
    <property type="evidence" value="ECO:0007669"/>
    <property type="project" value="TreeGrafter"/>
</dbReference>
<proteinExistence type="inferred from homology"/>
<dbReference type="GO" id="GO:0030515">
    <property type="term" value="F:snoRNA binding"/>
    <property type="evidence" value="ECO:0007669"/>
    <property type="project" value="TreeGrafter"/>
</dbReference>
<dbReference type="InterPro" id="IPR002942">
    <property type="entry name" value="S4_RNA-bd"/>
</dbReference>
<evidence type="ECO:0000256" key="3">
    <source>
        <dbReference type="ARBA" id="ARBA00022517"/>
    </source>
</evidence>
<evidence type="ECO:0000256" key="2">
    <source>
        <dbReference type="ARBA" id="ARBA00007465"/>
    </source>
</evidence>
<dbReference type="GO" id="GO:0032040">
    <property type="term" value="C:small-subunit processome"/>
    <property type="evidence" value="ECO:0007669"/>
    <property type="project" value="TreeGrafter"/>
</dbReference>
<evidence type="ECO:0000256" key="7">
    <source>
        <dbReference type="ARBA" id="ARBA00069727"/>
    </source>
</evidence>